<comment type="subcellular location">
    <subcellularLocation>
        <location evidence="2">Membrane</location>
        <topology evidence="2">Multi-pass membrane protein</topology>
    </subcellularLocation>
</comment>
<evidence type="ECO:0000256" key="2">
    <source>
        <dbReference type="ARBA" id="ARBA00004141"/>
    </source>
</evidence>
<evidence type="ECO:0000313" key="14">
    <source>
        <dbReference type="Proteomes" id="UP000679179"/>
    </source>
</evidence>
<evidence type="ECO:0000259" key="12">
    <source>
        <dbReference type="Pfam" id="PF02163"/>
    </source>
</evidence>
<evidence type="ECO:0000256" key="10">
    <source>
        <dbReference type="ARBA" id="ARBA00023136"/>
    </source>
</evidence>
<keyword evidence="6" id="KW-0378">Hydrolase</keyword>
<comment type="caution">
    <text evidence="13">The sequence shown here is derived from an EMBL/GenBank/DDBJ whole genome shotgun (WGS) entry which is preliminary data.</text>
</comment>
<evidence type="ECO:0000256" key="11">
    <source>
        <dbReference type="SAM" id="Phobius"/>
    </source>
</evidence>
<dbReference type="Pfam" id="PF02163">
    <property type="entry name" value="Peptidase_M50"/>
    <property type="match status" value="1"/>
</dbReference>
<dbReference type="InterPro" id="IPR004387">
    <property type="entry name" value="Pept_M50_Zn"/>
</dbReference>
<dbReference type="PANTHER" id="PTHR42837:SF2">
    <property type="entry name" value="MEMBRANE METALLOPROTEASE ARASP2, CHLOROPLASTIC-RELATED"/>
    <property type="match status" value="1"/>
</dbReference>
<evidence type="ECO:0000256" key="8">
    <source>
        <dbReference type="ARBA" id="ARBA00022989"/>
    </source>
</evidence>
<keyword evidence="8 11" id="KW-1133">Transmembrane helix</keyword>
<organism evidence="13 14">
    <name type="scientific">Clostridium polyendosporum</name>
    <dbReference type="NCBI Taxonomy" id="69208"/>
    <lineage>
        <taxon>Bacteria</taxon>
        <taxon>Bacillati</taxon>
        <taxon>Bacillota</taxon>
        <taxon>Clostridia</taxon>
        <taxon>Eubacteriales</taxon>
        <taxon>Clostridiaceae</taxon>
        <taxon>Clostridium</taxon>
    </lineage>
</organism>
<evidence type="ECO:0000256" key="4">
    <source>
        <dbReference type="ARBA" id="ARBA00022670"/>
    </source>
</evidence>
<gene>
    <name evidence="13" type="ORF">CPJCM30710_00890</name>
</gene>
<comment type="similarity">
    <text evidence="3">Belongs to the peptidase M50B family.</text>
</comment>
<dbReference type="PANTHER" id="PTHR42837">
    <property type="entry name" value="REGULATOR OF SIGMA-E PROTEASE RSEP"/>
    <property type="match status" value="1"/>
</dbReference>
<feature type="transmembrane region" description="Helical" evidence="11">
    <location>
        <begin position="200"/>
        <end position="218"/>
    </location>
</feature>
<keyword evidence="7" id="KW-0862">Zinc</keyword>
<dbReference type="EMBL" id="BOPZ01000001">
    <property type="protein sequence ID" value="GIM27423.1"/>
    <property type="molecule type" value="Genomic_DNA"/>
</dbReference>
<accession>A0A919VK99</accession>
<evidence type="ECO:0000256" key="5">
    <source>
        <dbReference type="ARBA" id="ARBA00022692"/>
    </source>
</evidence>
<evidence type="ECO:0000256" key="3">
    <source>
        <dbReference type="ARBA" id="ARBA00007931"/>
    </source>
</evidence>
<reference evidence="13" key="1">
    <citation type="submission" date="2021-03" db="EMBL/GenBank/DDBJ databases">
        <title>Taxonomic study of Clostridium polyendosporum from meadow-gley soil under rice.</title>
        <authorList>
            <person name="Kobayashi H."/>
            <person name="Tanizawa Y."/>
            <person name="Yagura M."/>
        </authorList>
    </citation>
    <scope>NUCLEOTIDE SEQUENCE</scope>
    <source>
        <strain evidence="13">JCM 30710</strain>
    </source>
</reference>
<dbReference type="AlphaFoldDB" id="A0A919VK99"/>
<keyword evidence="5 11" id="KW-0812">Transmembrane</keyword>
<feature type="transmembrane region" description="Helical" evidence="11">
    <location>
        <begin position="6"/>
        <end position="25"/>
    </location>
</feature>
<feature type="transmembrane region" description="Helical" evidence="11">
    <location>
        <begin position="230"/>
        <end position="248"/>
    </location>
</feature>
<dbReference type="InterPro" id="IPR008915">
    <property type="entry name" value="Peptidase_M50"/>
</dbReference>
<evidence type="ECO:0000256" key="9">
    <source>
        <dbReference type="ARBA" id="ARBA00023049"/>
    </source>
</evidence>
<dbReference type="RefSeq" id="WP_246503417.1">
    <property type="nucleotide sequence ID" value="NZ_BOPZ01000001.1"/>
</dbReference>
<dbReference type="CDD" id="cd05709">
    <property type="entry name" value="S2P-M50"/>
    <property type="match status" value="1"/>
</dbReference>
<keyword evidence="14" id="KW-1185">Reference proteome</keyword>
<name>A0A919VK99_9CLOT</name>
<feature type="transmembrane region" description="Helical" evidence="11">
    <location>
        <begin position="151"/>
        <end position="170"/>
    </location>
</feature>
<evidence type="ECO:0000313" key="13">
    <source>
        <dbReference type="EMBL" id="GIM27423.1"/>
    </source>
</evidence>
<dbReference type="GO" id="GO:0004222">
    <property type="term" value="F:metalloendopeptidase activity"/>
    <property type="evidence" value="ECO:0007669"/>
    <property type="project" value="InterPro"/>
</dbReference>
<protein>
    <recommendedName>
        <fullName evidence="12">Peptidase M50 domain-containing protein</fullName>
    </recommendedName>
</protein>
<comment type="cofactor">
    <cofactor evidence="1">
        <name>Zn(2+)</name>
        <dbReference type="ChEBI" id="CHEBI:29105"/>
    </cofactor>
</comment>
<keyword evidence="10 11" id="KW-0472">Membrane</keyword>
<keyword evidence="9" id="KW-0482">Metalloprotease</keyword>
<dbReference type="Proteomes" id="UP000679179">
    <property type="component" value="Unassembled WGS sequence"/>
</dbReference>
<evidence type="ECO:0000256" key="1">
    <source>
        <dbReference type="ARBA" id="ARBA00001947"/>
    </source>
</evidence>
<sequence>MEFLIVFFVIYFSIAFHELGHLFALRLTKVRALKYTVGIGTRILQLHQKGIVYTFNLFPLGGVVIPVEDDYYKVSVTKRIVIALAGVCVNLTLILVGLLIYVKGDLTLVSHIVKDIVLLLRKDFSYEQIHDPINRFGIVFFQEVDSVNLNFIQYLIIINVVLFVINLLPIPPLDGSKIIIEPAREFFTLLGAKDKTINEILTIITIFGLITLFVPAILDMFLKKIREINIVELLCFIVIVISSALIVLEYKIMYLSKHIGK</sequence>
<dbReference type="GO" id="GO:0006508">
    <property type="term" value="P:proteolysis"/>
    <property type="evidence" value="ECO:0007669"/>
    <property type="project" value="UniProtKB-KW"/>
</dbReference>
<keyword evidence="4" id="KW-0645">Protease</keyword>
<evidence type="ECO:0000256" key="7">
    <source>
        <dbReference type="ARBA" id="ARBA00022833"/>
    </source>
</evidence>
<proteinExistence type="inferred from homology"/>
<feature type="transmembrane region" description="Helical" evidence="11">
    <location>
        <begin position="80"/>
        <end position="102"/>
    </location>
</feature>
<evidence type="ECO:0000256" key="6">
    <source>
        <dbReference type="ARBA" id="ARBA00022801"/>
    </source>
</evidence>
<feature type="domain" description="Peptidase M50" evidence="12">
    <location>
        <begin position="7"/>
        <end position="186"/>
    </location>
</feature>
<dbReference type="GO" id="GO:0016020">
    <property type="term" value="C:membrane"/>
    <property type="evidence" value="ECO:0007669"/>
    <property type="project" value="UniProtKB-SubCell"/>
</dbReference>